<organism evidence="1 2">
    <name type="scientific">Panagrolaimus sp. JU765</name>
    <dbReference type="NCBI Taxonomy" id="591449"/>
    <lineage>
        <taxon>Eukaryota</taxon>
        <taxon>Metazoa</taxon>
        <taxon>Ecdysozoa</taxon>
        <taxon>Nematoda</taxon>
        <taxon>Chromadorea</taxon>
        <taxon>Rhabditida</taxon>
        <taxon>Tylenchina</taxon>
        <taxon>Panagrolaimomorpha</taxon>
        <taxon>Panagrolaimoidea</taxon>
        <taxon>Panagrolaimidae</taxon>
        <taxon>Panagrolaimus</taxon>
    </lineage>
</organism>
<accession>A0AC34QQF0</accession>
<reference evidence="2" key="1">
    <citation type="submission" date="2022-11" db="UniProtKB">
        <authorList>
            <consortium name="WormBaseParasite"/>
        </authorList>
    </citation>
    <scope>IDENTIFICATION</scope>
</reference>
<sequence length="178" mass="20574">MPNNIHYSPFLAAMFLFGLAMVSMINSSFYLKIEHSFFGFMNLLENQLEKIHAEHHSHGYNVFLQLSQLFKIPVYAIPNIPDVIEFEYDFRGNRSLGIQVDLTLENTATEQFSQKRRRKIDRVYSDSRPRRRMLSETKRERAPTLGVFSAGKEPVILKAGLMGGLFVPKMKKWESGNV</sequence>
<dbReference type="Proteomes" id="UP000887576">
    <property type="component" value="Unplaced"/>
</dbReference>
<evidence type="ECO:0000313" key="1">
    <source>
        <dbReference type="Proteomes" id="UP000887576"/>
    </source>
</evidence>
<dbReference type="WBParaSite" id="JU765_v2.g1845.t1">
    <property type="protein sequence ID" value="JU765_v2.g1845.t1"/>
    <property type="gene ID" value="JU765_v2.g1845"/>
</dbReference>
<protein>
    <submittedName>
        <fullName evidence="2">Transmembrane protein</fullName>
    </submittedName>
</protein>
<evidence type="ECO:0000313" key="2">
    <source>
        <dbReference type="WBParaSite" id="JU765_v2.g1845.t1"/>
    </source>
</evidence>
<name>A0AC34QQF0_9BILA</name>
<proteinExistence type="predicted"/>